<dbReference type="InterPro" id="IPR036291">
    <property type="entry name" value="NAD(P)-bd_dom_sf"/>
</dbReference>
<evidence type="ECO:0000256" key="1">
    <source>
        <dbReference type="ARBA" id="ARBA00004871"/>
    </source>
</evidence>
<accession>A0A1I5AEA7</accession>
<dbReference type="AlphaFoldDB" id="A0A1I5AEA7"/>
<evidence type="ECO:0000256" key="6">
    <source>
        <dbReference type="ARBA" id="ARBA00023141"/>
    </source>
</evidence>
<dbReference type="GO" id="GO:0005829">
    <property type="term" value="C:cytosol"/>
    <property type="evidence" value="ECO:0007669"/>
    <property type="project" value="TreeGrafter"/>
</dbReference>
<dbReference type="RefSeq" id="WP_074795969.1">
    <property type="nucleotide sequence ID" value="NZ_FOVJ01000002.1"/>
</dbReference>
<dbReference type="Gene3D" id="3.40.50.720">
    <property type="entry name" value="NAD(P)-binding Rossmann-like Domain"/>
    <property type="match status" value="1"/>
</dbReference>
<dbReference type="STRING" id="1266925.GCA_000619905_01145"/>
<dbReference type="EC" id="1.1.1.25" evidence="2 8"/>
<dbReference type="GO" id="GO:0009073">
    <property type="term" value="P:aromatic amino acid family biosynthetic process"/>
    <property type="evidence" value="ECO:0007669"/>
    <property type="project" value="UniProtKB-KW"/>
</dbReference>
<gene>
    <name evidence="8" type="primary">aroE</name>
    <name evidence="12" type="ORF">SAMN05216386_1342</name>
</gene>
<dbReference type="InterPro" id="IPR041121">
    <property type="entry name" value="SDH_C"/>
</dbReference>
<feature type="binding site" evidence="8">
    <location>
        <begin position="15"/>
        <end position="17"/>
    </location>
    <ligand>
        <name>shikimate</name>
        <dbReference type="ChEBI" id="CHEBI:36208"/>
    </ligand>
</feature>
<comment type="pathway">
    <text evidence="1 8">Metabolic intermediate biosynthesis; chorismate biosynthesis; chorismate from D-erythrose 4-phosphate and phosphoenolpyruvate: step 4/7.</text>
</comment>
<evidence type="ECO:0000259" key="11">
    <source>
        <dbReference type="Pfam" id="PF18317"/>
    </source>
</evidence>
<dbReference type="SUPFAM" id="SSF51735">
    <property type="entry name" value="NAD(P)-binding Rossmann-fold domains"/>
    <property type="match status" value="1"/>
</dbReference>
<dbReference type="Pfam" id="PF01488">
    <property type="entry name" value="Shikimate_DH"/>
    <property type="match status" value="1"/>
</dbReference>
<dbReference type="InterPro" id="IPR011342">
    <property type="entry name" value="Shikimate_DH"/>
</dbReference>
<keyword evidence="4 8" id="KW-0521">NADP</keyword>
<organism evidence="12 13">
    <name type="scientific">Nitrosospira briensis</name>
    <dbReference type="NCBI Taxonomy" id="35799"/>
    <lineage>
        <taxon>Bacteria</taxon>
        <taxon>Pseudomonadati</taxon>
        <taxon>Pseudomonadota</taxon>
        <taxon>Betaproteobacteria</taxon>
        <taxon>Nitrosomonadales</taxon>
        <taxon>Nitrosomonadaceae</taxon>
        <taxon>Nitrosospira</taxon>
    </lineage>
</organism>
<evidence type="ECO:0000313" key="13">
    <source>
        <dbReference type="Proteomes" id="UP000183107"/>
    </source>
</evidence>
<feature type="binding site" evidence="8">
    <location>
        <position position="78"/>
    </location>
    <ligand>
        <name>NADP(+)</name>
        <dbReference type="ChEBI" id="CHEBI:58349"/>
    </ligand>
</feature>
<keyword evidence="3 8" id="KW-0028">Amino-acid biosynthesis</keyword>
<dbReference type="Proteomes" id="UP000183107">
    <property type="component" value="Unassembled WGS sequence"/>
</dbReference>
<comment type="similarity">
    <text evidence="8">Belongs to the shikimate dehydrogenase family.</text>
</comment>
<name>A0A1I5AEA7_9PROT</name>
<evidence type="ECO:0000259" key="9">
    <source>
        <dbReference type="Pfam" id="PF01488"/>
    </source>
</evidence>
<dbReference type="SUPFAM" id="SSF53223">
    <property type="entry name" value="Aminoacid dehydrogenase-like, N-terminal domain"/>
    <property type="match status" value="1"/>
</dbReference>
<feature type="domain" description="SDH C-terminal" evidence="11">
    <location>
        <begin position="241"/>
        <end position="268"/>
    </location>
</feature>
<feature type="binding site" evidence="8">
    <location>
        <position position="87"/>
    </location>
    <ligand>
        <name>shikimate</name>
        <dbReference type="ChEBI" id="CHEBI:36208"/>
    </ligand>
</feature>
<sequence length="276" mass="29418">MTDFYAVIGNPIAHSKSPLIHAEFSRQTGQDIRYEAILAPVDAFPATVSSFRARGGKGANVTVPFKLEAHKISTRLTERAQAAQAVNTLVFEPGGIAGDNTDGAGLVRDIRANLKFLIKARRVLLMGAGGAARGVILPLLEHKPQVLAIANRTKQKACELQQLFSRYGNGNIVSAAYADLAGEKFDLVINATSASLRGELPALPAGIFADGSLAYDMMYSDGLTPFLQYAKQQGAARLADGIGMLVEQAAESFLLWRGIRPETAPVIEMLGSCTTS</sequence>
<dbReference type="GO" id="GO:0019632">
    <property type="term" value="P:shikimate metabolic process"/>
    <property type="evidence" value="ECO:0007669"/>
    <property type="project" value="InterPro"/>
</dbReference>
<dbReference type="InterPro" id="IPR006151">
    <property type="entry name" value="Shikm_DH/Glu-tRNA_Rdtase"/>
</dbReference>
<evidence type="ECO:0000256" key="2">
    <source>
        <dbReference type="ARBA" id="ARBA00012962"/>
    </source>
</evidence>
<evidence type="ECO:0000256" key="8">
    <source>
        <dbReference type="HAMAP-Rule" id="MF_00222"/>
    </source>
</evidence>
<dbReference type="OrthoDB" id="9776868at2"/>
<feature type="binding site" evidence="8">
    <location>
        <position position="102"/>
    </location>
    <ligand>
        <name>shikimate</name>
        <dbReference type="ChEBI" id="CHEBI:36208"/>
    </ligand>
</feature>
<evidence type="ECO:0000259" key="10">
    <source>
        <dbReference type="Pfam" id="PF08501"/>
    </source>
</evidence>
<evidence type="ECO:0000256" key="4">
    <source>
        <dbReference type="ARBA" id="ARBA00022857"/>
    </source>
</evidence>
<feature type="binding site" evidence="8">
    <location>
        <position position="241"/>
    </location>
    <ligand>
        <name>NADP(+)</name>
        <dbReference type="ChEBI" id="CHEBI:58349"/>
    </ligand>
</feature>
<dbReference type="InterPro" id="IPR013708">
    <property type="entry name" value="Shikimate_DH-bd_N"/>
</dbReference>
<dbReference type="InterPro" id="IPR022893">
    <property type="entry name" value="Shikimate_DH_fam"/>
</dbReference>
<evidence type="ECO:0000256" key="7">
    <source>
        <dbReference type="ARBA" id="ARBA00049442"/>
    </source>
</evidence>
<feature type="domain" description="Shikimate dehydrogenase substrate binding N-terminal" evidence="10">
    <location>
        <begin position="7"/>
        <end position="89"/>
    </location>
</feature>
<evidence type="ECO:0000256" key="5">
    <source>
        <dbReference type="ARBA" id="ARBA00023002"/>
    </source>
</evidence>
<dbReference type="PANTHER" id="PTHR21089">
    <property type="entry name" value="SHIKIMATE DEHYDROGENASE"/>
    <property type="match status" value="1"/>
</dbReference>
<feature type="binding site" evidence="8">
    <location>
        <position position="62"/>
    </location>
    <ligand>
        <name>shikimate</name>
        <dbReference type="ChEBI" id="CHEBI:36208"/>
    </ligand>
</feature>
<keyword evidence="5 8" id="KW-0560">Oxidoreductase</keyword>
<comment type="subunit">
    <text evidence="8">Homodimer.</text>
</comment>
<dbReference type="FunFam" id="3.40.50.10860:FF:000006">
    <property type="entry name" value="Shikimate dehydrogenase (NADP(+))"/>
    <property type="match status" value="1"/>
</dbReference>
<feature type="binding site" evidence="8">
    <location>
        <position position="219"/>
    </location>
    <ligand>
        <name>shikimate</name>
        <dbReference type="ChEBI" id="CHEBI:36208"/>
    </ligand>
</feature>
<evidence type="ECO:0000256" key="3">
    <source>
        <dbReference type="ARBA" id="ARBA00022605"/>
    </source>
</evidence>
<evidence type="ECO:0000313" key="12">
    <source>
        <dbReference type="EMBL" id="SFN60763.1"/>
    </source>
</evidence>
<comment type="catalytic activity">
    <reaction evidence="7 8">
        <text>shikimate + NADP(+) = 3-dehydroshikimate + NADPH + H(+)</text>
        <dbReference type="Rhea" id="RHEA:17737"/>
        <dbReference type="ChEBI" id="CHEBI:15378"/>
        <dbReference type="ChEBI" id="CHEBI:16630"/>
        <dbReference type="ChEBI" id="CHEBI:36208"/>
        <dbReference type="ChEBI" id="CHEBI:57783"/>
        <dbReference type="ChEBI" id="CHEBI:58349"/>
        <dbReference type="EC" id="1.1.1.25"/>
    </reaction>
</comment>
<comment type="function">
    <text evidence="8">Involved in the biosynthesis of the chorismate, which leads to the biosynthesis of aromatic amino acids. Catalyzes the reversible NADPH linked reduction of 3-dehydroshikimate (DHSA) to yield shikimate (SA).</text>
</comment>
<reference evidence="13" key="1">
    <citation type="submission" date="2016-10" db="EMBL/GenBank/DDBJ databases">
        <authorList>
            <person name="Varghese N."/>
        </authorList>
    </citation>
    <scope>NUCLEOTIDE SEQUENCE [LARGE SCALE GENOMIC DNA]</scope>
    <source>
        <strain evidence="13">Nsp8</strain>
    </source>
</reference>
<feature type="binding site" evidence="8">
    <location>
        <begin position="151"/>
        <end position="156"/>
    </location>
    <ligand>
        <name>NADP(+)</name>
        <dbReference type="ChEBI" id="CHEBI:58349"/>
    </ligand>
</feature>
<feature type="binding site" evidence="8">
    <location>
        <position position="217"/>
    </location>
    <ligand>
        <name>NADP(+)</name>
        <dbReference type="ChEBI" id="CHEBI:58349"/>
    </ligand>
</feature>
<dbReference type="UniPathway" id="UPA00053">
    <property type="reaction ID" value="UER00087"/>
</dbReference>
<dbReference type="InterPro" id="IPR046346">
    <property type="entry name" value="Aminoacid_DH-like_N_sf"/>
</dbReference>
<dbReference type="HAMAP" id="MF_00222">
    <property type="entry name" value="Shikimate_DH_AroE"/>
    <property type="match status" value="1"/>
</dbReference>
<protein>
    <recommendedName>
        <fullName evidence="2 8">Shikimate dehydrogenase (NADP(+))</fullName>
        <shortName evidence="8">SDH</shortName>
        <ecNumber evidence="2 8">1.1.1.25</ecNumber>
    </recommendedName>
</protein>
<dbReference type="NCBIfam" id="TIGR00507">
    <property type="entry name" value="aroE"/>
    <property type="match status" value="1"/>
</dbReference>
<proteinExistence type="inferred from homology"/>
<dbReference type="CDD" id="cd01065">
    <property type="entry name" value="NAD_bind_Shikimate_DH"/>
    <property type="match status" value="1"/>
</dbReference>
<feature type="binding site" evidence="8">
    <location>
        <begin position="127"/>
        <end position="131"/>
    </location>
    <ligand>
        <name>NADP(+)</name>
        <dbReference type="ChEBI" id="CHEBI:58349"/>
    </ligand>
</feature>
<dbReference type="Gene3D" id="3.40.50.10860">
    <property type="entry name" value="Leucine Dehydrogenase, chain A, domain 1"/>
    <property type="match status" value="1"/>
</dbReference>
<feature type="domain" description="Quinate/shikimate 5-dehydrogenase/glutamyl-tRNA reductase" evidence="9">
    <location>
        <begin position="118"/>
        <end position="195"/>
    </location>
</feature>
<dbReference type="GO" id="GO:0009423">
    <property type="term" value="P:chorismate biosynthetic process"/>
    <property type="evidence" value="ECO:0007669"/>
    <property type="project" value="UniProtKB-UniRule"/>
</dbReference>
<dbReference type="FunFam" id="3.40.50.720:FF:000104">
    <property type="entry name" value="Shikimate dehydrogenase (NADP(+))"/>
    <property type="match status" value="1"/>
</dbReference>
<dbReference type="Pfam" id="PF18317">
    <property type="entry name" value="SDH_C"/>
    <property type="match status" value="1"/>
</dbReference>
<dbReference type="GO" id="GO:0050661">
    <property type="term" value="F:NADP binding"/>
    <property type="evidence" value="ECO:0007669"/>
    <property type="project" value="InterPro"/>
</dbReference>
<keyword evidence="6 8" id="KW-0057">Aromatic amino acid biosynthesis</keyword>
<dbReference type="GO" id="GO:0008652">
    <property type="term" value="P:amino acid biosynthetic process"/>
    <property type="evidence" value="ECO:0007669"/>
    <property type="project" value="UniProtKB-KW"/>
</dbReference>
<dbReference type="NCBIfam" id="NF001310">
    <property type="entry name" value="PRK00258.1-2"/>
    <property type="match status" value="1"/>
</dbReference>
<dbReference type="Pfam" id="PF08501">
    <property type="entry name" value="Shikimate_dh_N"/>
    <property type="match status" value="1"/>
</dbReference>
<feature type="binding site" evidence="8">
    <location>
        <position position="248"/>
    </location>
    <ligand>
        <name>shikimate</name>
        <dbReference type="ChEBI" id="CHEBI:36208"/>
    </ligand>
</feature>
<dbReference type="EMBL" id="FOVJ01000002">
    <property type="protein sequence ID" value="SFN60763.1"/>
    <property type="molecule type" value="Genomic_DNA"/>
</dbReference>
<dbReference type="PANTHER" id="PTHR21089:SF1">
    <property type="entry name" value="BIFUNCTIONAL 3-DEHYDROQUINATE DEHYDRATASE_SHIKIMATE DEHYDROGENASE, CHLOROPLASTIC"/>
    <property type="match status" value="1"/>
</dbReference>
<keyword evidence="13" id="KW-1185">Reference proteome</keyword>
<dbReference type="GO" id="GO:0004764">
    <property type="term" value="F:shikimate 3-dehydrogenase (NADP+) activity"/>
    <property type="evidence" value="ECO:0007669"/>
    <property type="project" value="UniProtKB-UniRule"/>
</dbReference>
<feature type="active site" description="Proton acceptor" evidence="8">
    <location>
        <position position="66"/>
    </location>
</feature>